<dbReference type="Gene3D" id="3.90.550.10">
    <property type="entry name" value="Spore Coat Polysaccharide Biosynthesis Protein SpsA, Chain A"/>
    <property type="match status" value="1"/>
</dbReference>
<dbReference type="GO" id="GO:0044010">
    <property type="term" value="P:single-species biofilm formation"/>
    <property type="evidence" value="ECO:0007669"/>
    <property type="project" value="TreeGrafter"/>
</dbReference>
<dbReference type="AlphaFoldDB" id="A0A1C3SZJ1"/>
<dbReference type="CDD" id="cd00761">
    <property type="entry name" value="Glyco_tranf_GTA_type"/>
    <property type="match status" value="1"/>
</dbReference>
<organism evidence="2">
    <name type="scientific">Klebsiella pneumoniae</name>
    <dbReference type="NCBI Taxonomy" id="573"/>
    <lineage>
        <taxon>Bacteria</taxon>
        <taxon>Pseudomonadati</taxon>
        <taxon>Pseudomonadota</taxon>
        <taxon>Gammaproteobacteria</taxon>
        <taxon>Enterobacterales</taxon>
        <taxon>Enterobacteriaceae</taxon>
        <taxon>Klebsiella/Raoultella group</taxon>
        <taxon>Klebsiella</taxon>
        <taxon>Klebsiella pneumoniae complex</taxon>
    </lineage>
</organism>
<dbReference type="RefSeq" id="WP_117250363.1">
    <property type="nucleotide sequence ID" value="NZ_AP024173.1"/>
</dbReference>
<dbReference type="InterPro" id="IPR001173">
    <property type="entry name" value="Glyco_trans_2-like"/>
</dbReference>
<dbReference type="EMBL" id="LT603717">
    <property type="protein sequence ID" value="SCA96007.1"/>
    <property type="molecule type" value="Genomic_DNA"/>
</dbReference>
<dbReference type="Pfam" id="PF00535">
    <property type="entry name" value="Glycos_transf_2"/>
    <property type="match status" value="1"/>
</dbReference>
<proteinExistence type="predicted"/>
<dbReference type="PANTHER" id="PTHR43685:SF13">
    <property type="entry name" value="O ANTIGEN BIOSYNTHESIS RHAMNOSYLTRANSFERASE RFBN"/>
    <property type="match status" value="1"/>
</dbReference>
<evidence type="ECO:0000313" key="2">
    <source>
        <dbReference type="EMBL" id="SCA96007.1"/>
    </source>
</evidence>
<evidence type="ECO:0000259" key="1">
    <source>
        <dbReference type="Pfam" id="PF00535"/>
    </source>
</evidence>
<dbReference type="PANTHER" id="PTHR43685">
    <property type="entry name" value="GLYCOSYLTRANSFERASE"/>
    <property type="match status" value="1"/>
</dbReference>
<sequence>MKCYIAIPTFNAGTIWKTTVSSIKENIGPDFVVHIIDSGSDDDTVEIASNAGFDIVTISGSEFNHGRTRNMATDNFLNQYEIVIFLTQDAIPQKGFIDKIIDIFENPDIACAYGRQVPHVNANPIAKHARYFNYPSESYIVGKDDINTKGLKTAFMSNSFSAYRLSMFKELGGFPGNTILCEDMFYTAKAILAGYKVAYVSEAVVSHSHNYTPIDEFKRYFDIGVFHTDEYWLRESFGGAGSEGKKFIISEFIFLLKNAPGWIPLACINNFMKMIGYKLGQKYRYLPKCLIKKLSMHKRYWMKRA</sequence>
<dbReference type="GO" id="GO:0016740">
    <property type="term" value="F:transferase activity"/>
    <property type="evidence" value="ECO:0007669"/>
    <property type="project" value="UniProtKB-KW"/>
</dbReference>
<reference evidence="2" key="1">
    <citation type="submission" date="2016-07" db="EMBL/GenBank/DDBJ databases">
        <authorList>
            <person name="Informatics P."/>
        </authorList>
    </citation>
    <scope>NUCLEOTIDE SEQUENCE</scope>
    <source>
        <strain evidence="2">INF188</strain>
    </source>
</reference>
<dbReference type="InterPro" id="IPR029044">
    <property type="entry name" value="Nucleotide-diphossugar_trans"/>
</dbReference>
<reference evidence="2" key="2">
    <citation type="submission" date="2016-08" db="EMBL/GenBank/DDBJ databases">
        <title>Klebsiella loci capsule.</title>
        <authorList>
            <person name="Holt K.E."/>
            <person name="Thomson N.R."/>
        </authorList>
    </citation>
    <scope>NUCLEOTIDE SEQUENCE</scope>
    <source>
        <strain evidence="2">INF188</strain>
    </source>
</reference>
<gene>
    <name evidence="2" type="primary">wcaA</name>
    <name evidence="2" type="synonym">KL141_00008</name>
</gene>
<protein>
    <submittedName>
        <fullName evidence="2">Putative rhamnosyltransferase</fullName>
    </submittedName>
</protein>
<keyword evidence="2" id="KW-0808">Transferase</keyword>
<accession>A0A1C3SZJ1</accession>
<feature type="domain" description="Glycosyltransferase 2-like" evidence="1">
    <location>
        <begin position="5"/>
        <end position="171"/>
    </location>
</feature>
<dbReference type="InterPro" id="IPR050834">
    <property type="entry name" value="Glycosyltransf_2"/>
</dbReference>
<dbReference type="SUPFAM" id="SSF53448">
    <property type="entry name" value="Nucleotide-diphospho-sugar transferases"/>
    <property type="match status" value="1"/>
</dbReference>
<name>A0A1C3SZJ1_KLEPN</name>